<evidence type="ECO:0000313" key="3">
    <source>
        <dbReference type="EMBL" id="KAL3428119.1"/>
    </source>
</evidence>
<protein>
    <recommendedName>
        <fullName evidence="5">Cell division protein</fullName>
    </recommendedName>
</protein>
<keyword evidence="4" id="KW-1185">Reference proteome</keyword>
<keyword evidence="2" id="KW-1133">Transmembrane helix</keyword>
<feature type="compositionally biased region" description="Basic and acidic residues" evidence="1">
    <location>
        <begin position="177"/>
        <end position="187"/>
    </location>
</feature>
<dbReference type="Pfam" id="PF17254">
    <property type="entry name" value="DUF5321"/>
    <property type="match status" value="1"/>
</dbReference>
<evidence type="ECO:0000256" key="2">
    <source>
        <dbReference type="SAM" id="Phobius"/>
    </source>
</evidence>
<proteinExistence type="predicted"/>
<evidence type="ECO:0000313" key="4">
    <source>
        <dbReference type="Proteomes" id="UP001629113"/>
    </source>
</evidence>
<dbReference type="InterPro" id="IPR035213">
    <property type="entry name" value="DUF5321"/>
</dbReference>
<accession>A0ABR4PXL5</accession>
<dbReference type="EMBL" id="JBFCZG010000001">
    <property type="protein sequence ID" value="KAL3428119.1"/>
    <property type="molecule type" value="Genomic_DNA"/>
</dbReference>
<evidence type="ECO:0000256" key="1">
    <source>
        <dbReference type="SAM" id="MobiDB-lite"/>
    </source>
</evidence>
<feature type="region of interest" description="Disordered" evidence="1">
    <location>
        <begin position="156"/>
        <end position="204"/>
    </location>
</feature>
<reference evidence="3 4" key="1">
    <citation type="submission" date="2024-06" db="EMBL/GenBank/DDBJ databases">
        <title>Complete genome of Phlyctema vagabunda strain 19-DSS-EL-015.</title>
        <authorList>
            <person name="Fiorenzani C."/>
        </authorList>
    </citation>
    <scope>NUCLEOTIDE SEQUENCE [LARGE SCALE GENOMIC DNA]</scope>
    <source>
        <strain evidence="3 4">19-DSS-EL-015</strain>
    </source>
</reference>
<comment type="caution">
    <text evidence="3">The sequence shown here is derived from an EMBL/GenBank/DDBJ whole genome shotgun (WGS) entry which is preliminary data.</text>
</comment>
<name>A0ABR4PXL5_9HELO</name>
<keyword evidence="2" id="KW-0812">Transmembrane</keyword>
<evidence type="ECO:0008006" key="5">
    <source>
        <dbReference type="Google" id="ProtNLM"/>
    </source>
</evidence>
<keyword evidence="2" id="KW-0472">Membrane</keyword>
<gene>
    <name evidence="3" type="ORF">PVAG01_01628</name>
</gene>
<dbReference type="Proteomes" id="UP001629113">
    <property type="component" value="Unassembled WGS sequence"/>
</dbReference>
<sequence>MNRSTVFRRVLLAPPGLRTTLLRSRPLQPAASIHYESSAPNITSSSFWKSLVPKPLRRGQQAGGAKVQRPKTKGWNPATFFINIFLLIGSMSIQMIAMRNEFAAFSRRADARIGLLKEIIERIQSGEEVDVEGLLGAGDREKEKEWEEVLKEIEREDEAWEQSQKAKPKHGRNLEQNVDKVESKPAIDETVSAKPKSNAPSGFY</sequence>
<feature type="transmembrane region" description="Helical" evidence="2">
    <location>
        <begin position="78"/>
        <end position="98"/>
    </location>
</feature>
<organism evidence="3 4">
    <name type="scientific">Phlyctema vagabunda</name>
    <dbReference type="NCBI Taxonomy" id="108571"/>
    <lineage>
        <taxon>Eukaryota</taxon>
        <taxon>Fungi</taxon>
        <taxon>Dikarya</taxon>
        <taxon>Ascomycota</taxon>
        <taxon>Pezizomycotina</taxon>
        <taxon>Leotiomycetes</taxon>
        <taxon>Helotiales</taxon>
        <taxon>Dermateaceae</taxon>
        <taxon>Phlyctema</taxon>
    </lineage>
</organism>